<dbReference type="Proteomes" id="UP000294498">
    <property type="component" value="Unassembled WGS sequence"/>
</dbReference>
<dbReference type="InterPro" id="IPR001279">
    <property type="entry name" value="Metallo-B-lactamas"/>
</dbReference>
<keyword evidence="3" id="KW-1185">Reference proteome</keyword>
<dbReference type="OrthoDB" id="418728at2"/>
<accession>A0A4R8DHV1</accession>
<keyword evidence="2" id="KW-0378">Hydrolase</keyword>
<dbReference type="Gene3D" id="3.60.15.10">
    <property type="entry name" value="Ribonuclease Z/Hydroxyacylglutathione hydrolase-like"/>
    <property type="match status" value="1"/>
</dbReference>
<protein>
    <submittedName>
        <fullName evidence="2">Beta-lactamase superfamily II metal-dependent hydrolase</fullName>
    </submittedName>
</protein>
<dbReference type="AlphaFoldDB" id="A0A4R8DHV1"/>
<dbReference type="EMBL" id="SODV01000002">
    <property type="protein sequence ID" value="TDW97117.1"/>
    <property type="molecule type" value="Genomic_DNA"/>
</dbReference>
<evidence type="ECO:0000313" key="2">
    <source>
        <dbReference type="EMBL" id="TDW97117.1"/>
    </source>
</evidence>
<dbReference type="PANTHER" id="PTHR30619">
    <property type="entry name" value="DNA INTERNALIZATION/COMPETENCE PROTEIN COMEC/REC2"/>
    <property type="match status" value="1"/>
</dbReference>
<organism evidence="2 3">
    <name type="scientific">Dinghuibacter silviterrae</name>
    <dbReference type="NCBI Taxonomy" id="1539049"/>
    <lineage>
        <taxon>Bacteria</taxon>
        <taxon>Pseudomonadati</taxon>
        <taxon>Bacteroidota</taxon>
        <taxon>Chitinophagia</taxon>
        <taxon>Chitinophagales</taxon>
        <taxon>Chitinophagaceae</taxon>
        <taxon>Dinghuibacter</taxon>
    </lineage>
</organism>
<sequence>MPNAYEIDFLRVGENSKSGDAIAIRLGDYENGIWKNQQVIVIDGGNAASGKAMVEHIRKYYHTNKVSRVFLTHTDIDHAYGLRTVMEEMEVGKIWMHRPWNHWPDLKDSIKDGRITKSSFTERMREAYQYAHDLEQIALKKAIPIVAPHQGMSYVIGDSPILTVLGPGKEFYLSLIQSSEKTPPMEIQERLSKGYTEVETTTEFEDMSFATEHLGEDGDYVTSCENNMSLVTLFQVGTDKILFTGDAGTMGLYKAIYYAIENGIDLKTLTAYQVPHHGSRRNLSKGILDHIYAPSAFISCSAKGAPKHPSPIVINALLRRHTASYTTQEGDLMWRSSNLPMRPDWYSAVPASFTTWVEVPKD</sequence>
<evidence type="ECO:0000313" key="3">
    <source>
        <dbReference type="Proteomes" id="UP000294498"/>
    </source>
</evidence>
<evidence type="ECO:0000259" key="1">
    <source>
        <dbReference type="Pfam" id="PF00753"/>
    </source>
</evidence>
<dbReference type="PANTHER" id="PTHR30619:SF1">
    <property type="entry name" value="RECOMBINATION PROTEIN 2"/>
    <property type="match status" value="1"/>
</dbReference>
<dbReference type="GO" id="GO:0016787">
    <property type="term" value="F:hydrolase activity"/>
    <property type="evidence" value="ECO:0007669"/>
    <property type="project" value="UniProtKB-KW"/>
</dbReference>
<feature type="domain" description="Metallo-beta-lactamase" evidence="1">
    <location>
        <begin position="33"/>
        <end position="282"/>
    </location>
</feature>
<dbReference type="SUPFAM" id="SSF56281">
    <property type="entry name" value="Metallo-hydrolase/oxidoreductase"/>
    <property type="match status" value="1"/>
</dbReference>
<dbReference type="Pfam" id="PF00753">
    <property type="entry name" value="Lactamase_B"/>
    <property type="match status" value="1"/>
</dbReference>
<dbReference type="InterPro" id="IPR036866">
    <property type="entry name" value="RibonucZ/Hydroxyglut_hydro"/>
</dbReference>
<dbReference type="InterPro" id="IPR052159">
    <property type="entry name" value="Competence_DNA_uptake"/>
</dbReference>
<reference evidence="2 3" key="1">
    <citation type="submission" date="2019-03" db="EMBL/GenBank/DDBJ databases">
        <title>Genomic Encyclopedia of Type Strains, Phase IV (KMG-IV): sequencing the most valuable type-strain genomes for metagenomic binning, comparative biology and taxonomic classification.</title>
        <authorList>
            <person name="Goeker M."/>
        </authorList>
    </citation>
    <scope>NUCLEOTIDE SEQUENCE [LARGE SCALE GENOMIC DNA]</scope>
    <source>
        <strain evidence="2 3">DSM 100059</strain>
    </source>
</reference>
<name>A0A4R8DHV1_9BACT</name>
<comment type="caution">
    <text evidence="2">The sequence shown here is derived from an EMBL/GenBank/DDBJ whole genome shotgun (WGS) entry which is preliminary data.</text>
</comment>
<gene>
    <name evidence="2" type="ORF">EDB95_4958</name>
</gene>
<proteinExistence type="predicted"/>
<dbReference type="RefSeq" id="WP_133998767.1">
    <property type="nucleotide sequence ID" value="NZ_SODV01000002.1"/>
</dbReference>